<evidence type="ECO:0000313" key="2">
    <source>
        <dbReference type="EMBL" id="KAK0622670.1"/>
    </source>
</evidence>
<comment type="caution">
    <text evidence="2">The sequence shown here is derived from an EMBL/GenBank/DDBJ whole genome shotgun (WGS) entry which is preliminary data.</text>
</comment>
<feature type="compositionally biased region" description="Polar residues" evidence="1">
    <location>
        <begin position="52"/>
        <end position="68"/>
    </location>
</feature>
<dbReference type="AlphaFoldDB" id="A0AA40C2J9"/>
<sequence length="303" mass="32111">MQTSKISKAASLSDARSSKPTLPSISYPPSSPSTSPLSTPHASNTPPPPHTPRSSQLAPTKQPISTTVPQPTLSLLSLVSGCLLQHLRLPSSISSSITTHLFTSSPLISHSVPYLRNTPYSHFINLSTDRPSHCLPIPTISLPYSVPNTSSLLRPQCLSLSSSSSPERPPTSALETSLPLLLKTNGTLPPSNPQTSSPFLTPTGNIPIYPVYSSANLHPSIRPAIFSNARPAFSQFAPATVFMPSRKRDMKTSFAEAKGFQDGLVAVGVVDDMFLGFCLYQGADHGLGVVPVGGDGRDACDVF</sequence>
<evidence type="ECO:0000313" key="3">
    <source>
        <dbReference type="Proteomes" id="UP001175000"/>
    </source>
</evidence>
<protein>
    <submittedName>
        <fullName evidence="2">Uncharacterized protein</fullName>
    </submittedName>
</protein>
<proteinExistence type="predicted"/>
<keyword evidence="3" id="KW-1185">Reference proteome</keyword>
<feature type="compositionally biased region" description="Low complexity" evidence="1">
    <location>
        <begin position="20"/>
        <end position="40"/>
    </location>
</feature>
<gene>
    <name evidence="2" type="ORF">B0T14DRAFT_494286</name>
</gene>
<name>A0AA40C2J9_9PEZI</name>
<organism evidence="2 3">
    <name type="scientific">Immersiella caudata</name>
    <dbReference type="NCBI Taxonomy" id="314043"/>
    <lineage>
        <taxon>Eukaryota</taxon>
        <taxon>Fungi</taxon>
        <taxon>Dikarya</taxon>
        <taxon>Ascomycota</taxon>
        <taxon>Pezizomycotina</taxon>
        <taxon>Sordariomycetes</taxon>
        <taxon>Sordariomycetidae</taxon>
        <taxon>Sordariales</taxon>
        <taxon>Lasiosphaeriaceae</taxon>
        <taxon>Immersiella</taxon>
    </lineage>
</organism>
<dbReference type="EMBL" id="JAULSU010000003">
    <property type="protein sequence ID" value="KAK0622670.1"/>
    <property type="molecule type" value="Genomic_DNA"/>
</dbReference>
<dbReference type="Proteomes" id="UP001175000">
    <property type="component" value="Unassembled WGS sequence"/>
</dbReference>
<feature type="region of interest" description="Disordered" evidence="1">
    <location>
        <begin position="1"/>
        <end position="68"/>
    </location>
</feature>
<evidence type="ECO:0000256" key="1">
    <source>
        <dbReference type="SAM" id="MobiDB-lite"/>
    </source>
</evidence>
<accession>A0AA40C2J9</accession>
<reference evidence="2" key="1">
    <citation type="submission" date="2023-06" db="EMBL/GenBank/DDBJ databases">
        <title>Genome-scale phylogeny and comparative genomics of the fungal order Sordariales.</title>
        <authorList>
            <consortium name="Lawrence Berkeley National Laboratory"/>
            <person name="Hensen N."/>
            <person name="Bonometti L."/>
            <person name="Westerberg I."/>
            <person name="Brannstrom I.O."/>
            <person name="Guillou S."/>
            <person name="Cros-Aarteil S."/>
            <person name="Calhoun S."/>
            <person name="Haridas S."/>
            <person name="Kuo A."/>
            <person name="Mondo S."/>
            <person name="Pangilinan J."/>
            <person name="Riley R."/>
            <person name="Labutti K."/>
            <person name="Andreopoulos B."/>
            <person name="Lipzen A."/>
            <person name="Chen C."/>
            <person name="Yanf M."/>
            <person name="Daum C."/>
            <person name="Ng V."/>
            <person name="Clum A."/>
            <person name="Steindorff A."/>
            <person name="Ohm R."/>
            <person name="Martin F."/>
            <person name="Silar P."/>
            <person name="Natvig D."/>
            <person name="Lalanne C."/>
            <person name="Gautier V."/>
            <person name="Ament-Velasquez S.L."/>
            <person name="Kruys A."/>
            <person name="Hutchinson M.I."/>
            <person name="Powell A.J."/>
            <person name="Barry K."/>
            <person name="Miller A.N."/>
            <person name="Grigoriev I.V."/>
            <person name="Debuchy R."/>
            <person name="Gladieux P."/>
            <person name="Thoren M.H."/>
            <person name="Johannesson H."/>
        </authorList>
    </citation>
    <scope>NUCLEOTIDE SEQUENCE</scope>
    <source>
        <strain evidence="2">CBS 606.72</strain>
    </source>
</reference>